<keyword evidence="1" id="KW-0472">Membrane</keyword>
<dbReference type="Proteomes" id="UP000564644">
    <property type="component" value="Unassembled WGS sequence"/>
</dbReference>
<gene>
    <name evidence="2" type="ORF">H7C18_12585</name>
</gene>
<protein>
    <submittedName>
        <fullName evidence="2">Uncharacterized protein</fullName>
    </submittedName>
</protein>
<keyword evidence="1" id="KW-0812">Transmembrane</keyword>
<reference evidence="2 3" key="1">
    <citation type="submission" date="2020-08" db="EMBL/GenBank/DDBJ databases">
        <title>Cohnella phylogeny.</title>
        <authorList>
            <person name="Dunlap C."/>
        </authorList>
    </citation>
    <scope>NUCLEOTIDE SEQUENCE [LARGE SCALE GENOMIC DNA]</scope>
    <source>
        <strain evidence="2 3">CBP 2801</strain>
    </source>
</reference>
<organism evidence="2 3">
    <name type="scientific">Cohnella zeiphila</name>
    <dbReference type="NCBI Taxonomy" id="2761120"/>
    <lineage>
        <taxon>Bacteria</taxon>
        <taxon>Bacillati</taxon>
        <taxon>Bacillota</taxon>
        <taxon>Bacilli</taxon>
        <taxon>Bacillales</taxon>
        <taxon>Paenibacillaceae</taxon>
        <taxon>Cohnella</taxon>
    </lineage>
</organism>
<accession>A0A7X0SKM1</accession>
<feature type="transmembrane region" description="Helical" evidence="1">
    <location>
        <begin position="20"/>
        <end position="42"/>
    </location>
</feature>
<feature type="transmembrane region" description="Helical" evidence="1">
    <location>
        <begin position="94"/>
        <end position="127"/>
    </location>
</feature>
<sequence>MMQFSAVVRELRKWLTSFAVVNVVLPFAQYTLFGGLGLLFLYELLLKILPYSSYDTIDLLFTTIPLYAIGYFAFFSGIWLTLISPRIRELPIALWGYAFVILFPFEGLTLLLIVRAVIYILAGWALFRYTTAVGAGREGNPYSG</sequence>
<evidence type="ECO:0000256" key="1">
    <source>
        <dbReference type="SAM" id="Phobius"/>
    </source>
</evidence>
<evidence type="ECO:0000313" key="3">
    <source>
        <dbReference type="Proteomes" id="UP000564644"/>
    </source>
</evidence>
<keyword evidence="3" id="KW-1185">Reference proteome</keyword>
<feature type="transmembrane region" description="Helical" evidence="1">
    <location>
        <begin position="62"/>
        <end position="82"/>
    </location>
</feature>
<evidence type="ECO:0000313" key="2">
    <source>
        <dbReference type="EMBL" id="MBB6731750.1"/>
    </source>
</evidence>
<dbReference type="AlphaFoldDB" id="A0A7X0SKM1"/>
<dbReference type="EMBL" id="JACJVO010000015">
    <property type="protein sequence ID" value="MBB6731750.1"/>
    <property type="molecule type" value="Genomic_DNA"/>
</dbReference>
<dbReference type="RefSeq" id="WP_185129424.1">
    <property type="nucleotide sequence ID" value="NZ_JACJVO010000015.1"/>
</dbReference>
<name>A0A7X0SKM1_9BACL</name>
<comment type="caution">
    <text evidence="2">The sequence shown here is derived from an EMBL/GenBank/DDBJ whole genome shotgun (WGS) entry which is preliminary data.</text>
</comment>
<proteinExistence type="predicted"/>
<keyword evidence="1" id="KW-1133">Transmembrane helix</keyword>